<sequence>MRAAVLPHTIGTLAGQIHHPGFMLLGMGTSLSASHSGPANTAELGQELAAASLALSASTGSLAQMPLDGASAATVMGLLERVFRTVAYAQLVITRRAAAVEVHRLDPVTAQQIDELVATPEHLADGSAAIPAEALRQGMAPHRNIQAYMQAHLHISAADARRRITGGKLLVAPQTPIDPQGTISEPSYPVLARAAADGSADVANLAAAAGRLQSMQPRIQTRPDAGDINTAIEESVAQEARTAEPKMCDAALRDWGGFLAENGTPLSDEEIRARRGMFFRGFRDGSDEYTLRCDPMDSEVILSFGEAWTNPRSAKTPPRSISNTPRPTEPAAPPSTPAASPPRETEDESLATTPTSASGTPTFSPAGVPAPEWAIPAGATGDAVPLSELACGLPPEGYGPDGIEDESARTSPQLLLDAVIAAMAGVLNGTEVSETGGLRPRIGLLIDYRSLLGLCEQAGLTDHNQPISAANVRRYACDADILPAVMGEQGQVLDLGREVRGFTKAQRRAIAIRDRGCIIPACKHPAATCECHHVLPWQEGGATSVANSALLCEYHHTQVHAGLITLKSINAIPYVVEMAGKPCNPPQRNLLWHPELRTLGYQPRLFEGPPGTDTG</sequence>
<dbReference type="InterPro" id="IPR002711">
    <property type="entry name" value="HNH"/>
</dbReference>
<dbReference type="GO" id="GO:0003676">
    <property type="term" value="F:nucleic acid binding"/>
    <property type="evidence" value="ECO:0007669"/>
    <property type="project" value="InterPro"/>
</dbReference>
<dbReference type="AlphaFoldDB" id="A0A5B0ECK5"/>
<feature type="compositionally biased region" description="Pro residues" evidence="2">
    <location>
        <begin position="327"/>
        <end position="340"/>
    </location>
</feature>
<feature type="domain" description="HNH nuclease" evidence="3">
    <location>
        <begin position="505"/>
        <end position="557"/>
    </location>
</feature>
<evidence type="ECO:0000313" key="4">
    <source>
        <dbReference type="EMBL" id="KAA0976396.1"/>
    </source>
</evidence>
<dbReference type="SMART" id="SM00507">
    <property type="entry name" value="HNHc"/>
    <property type="match status" value="1"/>
</dbReference>
<dbReference type="Pfam" id="PF02720">
    <property type="entry name" value="DUF222"/>
    <property type="match status" value="1"/>
</dbReference>
<evidence type="ECO:0000256" key="1">
    <source>
        <dbReference type="ARBA" id="ARBA00023450"/>
    </source>
</evidence>
<dbReference type="EMBL" id="VOBL01000010">
    <property type="protein sequence ID" value="KAA0976396.1"/>
    <property type="molecule type" value="Genomic_DNA"/>
</dbReference>
<feature type="region of interest" description="Disordered" evidence="2">
    <location>
        <begin position="309"/>
        <end position="376"/>
    </location>
</feature>
<dbReference type="OrthoDB" id="5177627at2"/>
<comment type="similarity">
    <text evidence="1">Belongs to the Rv1128c/1148c/1588c/1702c/1945/3466 family.</text>
</comment>
<dbReference type="Gene3D" id="1.10.30.50">
    <property type="match status" value="1"/>
</dbReference>
<evidence type="ECO:0000256" key="2">
    <source>
        <dbReference type="SAM" id="MobiDB-lite"/>
    </source>
</evidence>
<reference evidence="4 5" key="1">
    <citation type="submission" date="2019-07" db="EMBL/GenBank/DDBJ databases">
        <title>Analysis of the biochemical properties, biological activity and biotechnological potential of siderophores and biosurfactants produced by Antarctic psychrotolerant bacteria.</title>
        <authorList>
            <person name="Styczynski M."/>
            <person name="Krucon T."/>
            <person name="Decewicz P."/>
            <person name="Dziewit L."/>
        </authorList>
    </citation>
    <scope>NUCLEOTIDE SEQUENCE [LARGE SCALE GENOMIC DNA]</scope>
    <source>
        <strain evidence="4 5">ANT_H27</strain>
    </source>
</reference>
<organism evidence="4 5">
    <name type="scientific">Paeniglutamicibacter gangotriensis</name>
    <dbReference type="NCBI Taxonomy" id="254787"/>
    <lineage>
        <taxon>Bacteria</taxon>
        <taxon>Bacillati</taxon>
        <taxon>Actinomycetota</taxon>
        <taxon>Actinomycetes</taxon>
        <taxon>Micrococcales</taxon>
        <taxon>Micrococcaceae</taxon>
        <taxon>Paeniglutamicibacter</taxon>
    </lineage>
</organism>
<gene>
    <name evidence="4" type="ORF">FQ154_11035</name>
</gene>
<name>A0A5B0ECK5_9MICC</name>
<dbReference type="Proteomes" id="UP000323856">
    <property type="component" value="Unassembled WGS sequence"/>
</dbReference>
<dbReference type="CDD" id="cd00085">
    <property type="entry name" value="HNHc"/>
    <property type="match status" value="1"/>
</dbReference>
<dbReference type="InterPro" id="IPR003870">
    <property type="entry name" value="DUF222"/>
</dbReference>
<protein>
    <submittedName>
        <fullName evidence="4">DUF222 domain-containing protein</fullName>
    </submittedName>
</protein>
<feature type="compositionally biased region" description="Low complexity" evidence="2">
    <location>
        <begin position="351"/>
        <end position="366"/>
    </location>
</feature>
<dbReference type="InterPro" id="IPR003615">
    <property type="entry name" value="HNH_nuc"/>
</dbReference>
<evidence type="ECO:0000313" key="5">
    <source>
        <dbReference type="Proteomes" id="UP000323856"/>
    </source>
</evidence>
<accession>A0A5B0ECK5</accession>
<evidence type="ECO:0000259" key="3">
    <source>
        <dbReference type="SMART" id="SM00507"/>
    </source>
</evidence>
<dbReference type="GO" id="GO:0004519">
    <property type="term" value="F:endonuclease activity"/>
    <property type="evidence" value="ECO:0007669"/>
    <property type="project" value="InterPro"/>
</dbReference>
<comment type="caution">
    <text evidence="4">The sequence shown here is derived from an EMBL/GenBank/DDBJ whole genome shotgun (WGS) entry which is preliminary data.</text>
</comment>
<dbReference type="Pfam" id="PF01844">
    <property type="entry name" value="HNH"/>
    <property type="match status" value="1"/>
</dbReference>
<dbReference type="GO" id="GO:0008270">
    <property type="term" value="F:zinc ion binding"/>
    <property type="evidence" value="ECO:0007669"/>
    <property type="project" value="InterPro"/>
</dbReference>
<proteinExistence type="inferred from homology"/>